<dbReference type="InterPro" id="IPR016186">
    <property type="entry name" value="C-type_lectin-like/link_sf"/>
</dbReference>
<comment type="caution">
    <text evidence="4">The sequence shown here is derived from an EMBL/GenBank/DDBJ whole genome shotgun (WGS) entry which is preliminary data.</text>
</comment>
<reference evidence="4 5" key="1">
    <citation type="submission" date="2020-04" db="EMBL/GenBank/DDBJ databases">
        <authorList>
            <person name="Alioto T."/>
            <person name="Alioto T."/>
            <person name="Gomez Garrido J."/>
        </authorList>
    </citation>
    <scope>NUCLEOTIDE SEQUENCE [LARGE SCALE GENOMIC DNA]</scope>
</reference>
<sequence length="1111" mass="121501">MNFSNFSLIIILIATIGEAIPEQRKLNLRKIIRLIANNAGQKKPRSPIPTRRKYIIKCCGFKRCMGNATRHQSTIASIISVTNNNNHDDVSASFPGTAVEPTGSSADNESQDGYPSSTNVNGLSGGDEDIGADSFISEGTGSTAFQESGSAMTSTSKTSLVGRTSGDATAGLDTNLSSLAKDIPNSTNYNNKEMTPQSATTIGLNSGLSSTPAFSNINAVAETTTSIKSIENSVTTANPINNAASGIVSRTDSTAVASGTSQSTKLGPSTTAVPASTTTPSCHEKCAVFNNYLSQRTSSQPAGSVQTATLCSRQYFVSTSSVVRNEAALGCQALSMTLLTTTSLEELNCLANSFKGTFWTGGSREGIDCNGEIQNAWCSTGHLISPSLLSMAKFWLSTNAMAFTVEKCLALTILDSSNKGMVHKKCDDLLPFVCQFSTDCPQQCDKNVFILIAQLQNIFPVLFKYLNDNLQPLLFDSTGNLKNKTSYGIWIDIGNTTYLLGNKPMTWLNSWNQCCALGMEMLNIDNADEQRDLSSLTVGQTKKTWKANFNYWTSGTWKGAPAGQWSWCETTGPTVPDKNLIWERGQPDNKGGNESCIHFRFVLNSTGAVLTDRNCDSKFLYACKTSLLSTNAKPCIASCPPINTCQRNRLLFSTNLTIHNYTSYGEWYDACGRTILMYTKTKLNWTNAWKQCCAVGLNLTSTESAGKFNCFSRIVSKFAPKTYGDFWLAGTDVGCPSSFRWCPLNRNFIDPELRWKEGHPKDGLDCVYLEARNGSVLLATANCTEQKFFFCDLIKVASSPNRAIQNECADIWEITTEQIDNLLISSFFDSLNITQNLRCFLKCMGVNVGMFELGGVNGIDLLRQIELASEEDPVQMQNGFGAYDTCSGKKFDDECVTAEEIYKCGLKEAPDLVAKIVNNNNINESMMIPPLPCVPKLRSCWLSNLYPCVTNQTAIDAINNSINNTDEIGKLFNETGKPFYVGRAKTTGIDVVAAFQHCCALGMKLFEPKTLLALMFVFGNSMPDEYRTSGAYLVGDSETINQTHEVWCGSRTVFENNVFSTEEKFPCTESIIGVVSTLSFVLKSRSNENIHNLYINRANIDDFASFICEKV</sequence>
<keyword evidence="5" id="KW-1185">Reference proteome</keyword>
<dbReference type="Pfam" id="PF01395">
    <property type="entry name" value="PBP_GOBP"/>
    <property type="match status" value="1"/>
</dbReference>
<dbReference type="CDD" id="cd00037">
    <property type="entry name" value="CLECT"/>
    <property type="match status" value="3"/>
</dbReference>
<dbReference type="Pfam" id="PF00059">
    <property type="entry name" value="Lectin_C"/>
    <property type="match status" value="1"/>
</dbReference>
<name>A0A8S1E3H2_9INSE</name>
<dbReference type="CDD" id="cd23992">
    <property type="entry name" value="PBP_GOBP"/>
    <property type="match status" value="1"/>
</dbReference>
<dbReference type="InterPro" id="IPR016187">
    <property type="entry name" value="CTDL_fold"/>
</dbReference>
<dbReference type="AlphaFoldDB" id="A0A8S1E3H2"/>
<dbReference type="InterPro" id="IPR036728">
    <property type="entry name" value="PBP_GOBP_sf"/>
</dbReference>
<dbReference type="SUPFAM" id="SSF56436">
    <property type="entry name" value="C-type lectin-like"/>
    <property type="match status" value="3"/>
</dbReference>
<evidence type="ECO:0000259" key="3">
    <source>
        <dbReference type="PROSITE" id="PS50041"/>
    </source>
</evidence>
<evidence type="ECO:0000256" key="2">
    <source>
        <dbReference type="SAM" id="SignalP"/>
    </source>
</evidence>
<dbReference type="SUPFAM" id="SSF47565">
    <property type="entry name" value="Insect pheromone/odorant-binding proteins"/>
    <property type="match status" value="1"/>
</dbReference>
<feature type="region of interest" description="Disordered" evidence="1">
    <location>
        <begin position="89"/>
        <end position="200"/>
    </location>
</feature>
<dbReference type="Proteomes" id="UP000494165">
    <property type="component" value="Unassembled WGS sequence"/>
</dbReference>
<feature type="signal peptide" evidence="2">
    <location>
        <begin position="1"/>
        <end position="19"/>
    </location>
</feature>
<dbReference type="OrthoDB" id="538816at2759"/>
<dbReference type="SMART" id="SM00034">
    <property type="entry name" value="CLECT"/>
    <property type="match status" value="3"/>
</dbReference>
<dbReference type="InterPro" id="IPR001304">
    <property type="entry name" value="C-type_lectin-like"/>
</dbReference>
<dbReference type="InterPro" id="IPR006170">
    <property type="entry name" value="PBP/GOBP"/>
</dbReference>
<organism evidence="4 5">
    <name type="scientific">Cloeon dipterum</name>
    <dbReference type="NCBI Taxonomy" id="197152"/>
    <lineage>
        <taxon>Eukaryota</taxon>
        <taxon>Metazoa</taxon>
        <taxon>Ecdysozoa</taxon>
        <taxon>Arthropoda</taxon>
        <taxon>Hexapoda</taxon>
        <taxon>Insecta</taxon>
        <taxon>Pterygota</taxon>
        <taxon>Palaeoptera</taxon>
        <taxon>Ephemeroptera</taxon>
        <taxon>Pisciforma</taxon>
        <taxon>Baetidae</taxon>
        <taxon>Cloeon</taxon>
    </lineage>
</organism>
<dbReference type="EMBL" id="CADEPI010000581">
    <property type="protein sequence ID" value="CAB3387488.1"/>
    <property type="molecule type" value="Genomic_DNA"/>
</dbReference>
<dbReference type="PROSITE" id="PS50041">
    <property type="entry name" value="C_TYPE_LECTIN_2"/>
    <property type="match status" value="2"/>
</dbReference>
<gene>
    <name evidence="4" type="ORF">CLODIP_2_CD03214</name>
</gene>
<evidence type="ECO:0000256" key="1">
    <source>
        <dbReference type="SAM" id="MobiDB-lite"/>
    </source>
</evidence>
<feature type="domain" description="C-type lectin" evidence="3">
    <location>
        <begin position="678"/>
        <end position="792"/>
    </location>
</feature>
<dbReference type="Gene3D" id="3.10.100.10">
    <property type="entry name" value="Mannose-Binding Protein A, subunit A"/>
    <property type="match status" value="3"/>
</dbReference>
<feature type="compositionally biased region" description="Polar residues" evidence="1">
    <location>
        <begin position="172"/>
        <end position="200"/>
    </location>
</feature>
<feature type="compositionally biased region" description="Polar residues" evidence="1">
    <location>
        <begin position="102"/>
        <end position="122"/>
    </location>
</feature>
<proteinExistence type="predicted"/>
<evidence type="ECO:0000313" key="4">
    <source>
        <dbReference type="EMBL" id="CAB3387488.1"/>
    </source>
</evidence>
<feature type="compositionally biased region" description="Polar residues" evidence="1">
    <location>
        <begin position="137"/>
        <end position="162"/>
    </location>
</feature>
<protein>
    <recommendedName>
        <fullName evidence="3">C-type lectin domain-containing protein</fullName>
    </recommendedName>
</protein>
<accession>A0A8S1E3H2</accession>
<keyword evidence="2" id="KW-0732">Signal</keyword>
<feature type="chain" id="PRO_5035921406" description="C-type lectin domain-containing protein" evidence="2">
    <location>
        <begin position="20"/>
        <end position="1111"/>
    </location>
</feature>
<dbReference type="Gene3D" id="1.10.238.20">
    <property type="entry name" value="Pheromone/general odorant binding protein domain"/>
    <property type="match status" value="1"/>
</dbReference>
<feature type="domain" description="C-type lectin" evidence="3">
    <location>
        <begin position="493"/>
        <end position="624"/>
    </location>
</feature>
<evidence type="ECO:0000313" key="5">
    <source>
        <dbReference type="Proteomes" id="UP000494165"/>
    </source>
</evidence>
<dbReference type="GO" id="GO:0005549">
    <property type="term" value="F:odorant binding"/>
    <property type="evidence" value="ECO:0007669"/>
    <property type="project" value="InterPro"/>
</dbReference>